<gene>
    <name evidence="3" type="ORF">PFISCL1PPCAC_26044</name>
</gene>
<dbReference type="Gene3D" id="2.10.25.10">
    <property type="entry name" value="Laminin"/>
    <property type="match status" value="1"/>
</dbReference>
<dbReference type="GO" id="GO:0004867">
    <property type="term" value="F:serine-type endopeptidase inhibitor activity"/>
    <property type="evidence" value="ECO:0007669"/>
    <property type="project" value="UniProtKB-KW"/>
</dbReference>
<evidence type="ECO:0000313" key="3">
    <source>
        <dbReference type="EMBL" id="GMT34747.1"/>
    </source>
</evidence>
<dbReference type="Proteomes" id="UP001432322">
    <property type="component" value="Unassembled WGS sequence"/>
</dbReference>
<keyword evidence="4" id="KW-1185">Reference proteome</keyword>
<evidence type="ECO:0000256" key="1">
    <source>
        <dbReference type="ARBA" id="ARBA00022900"/>
    </source>
</evidence>
<comment type="caution">
    <text evidence="3">The sequence shown here is derived from an EMBL/GenBank/DDBJ whole genome shotgun (WGS) entry which is preliminary data.</text>
</comment>
<evidence type="ECO:0000313" key="4">
    <source>
        <dbReference type="Proteomes" id="UP001432322"/>
    </source>
</evidence>
<keyword evidence="1" id="KW-0646">Protease inhibitor</keyword>
<proteinExistence type="predicted"/>
<dbReference type="InterPro" id="IPR036084">
    <property type="entry name" value="Ser_inhib-like_sf"/>
</dbReference>
<keyword evidence="1" id="KW-0722">Serine protease inhibitor</keyword>
<dbReference type="Pfam" id="PF01826">
    <property type="entry name" value="TIL"/>
    <property type="match status" value="1"/>
</dbReference>
<protein>
    <recommendedName>
        <fullName evidence="2">TIL domain-containing protein</fullName>
    </recommendedName>
</protein>
<sequence>PLSSCPLEAAATRMYRIAFLTLACAVINIYARNATTTPTCEGYACPTGETCFLHQLKCSTPPCTSVALCIPSSGVDPHCTLSCPAGQKCALQDVNPCHTVPCFKEEVCKSVVLNGLANCVLSCEKGEMCVYTYTEPLSQVCTNVAKQPCYKNEVWDTTYNGCARTCQATMLCTVHDGAGGCVCKEGFMRDDQMGSCVPKNECPNAQDTKSIII</sequence>
<dbReference type="EMBL" id="BTSY01000006">
    <property type="protein sequence ID" value="GMT34747.1"/>
    <property type="molecule type" value="Genomic_DNA"/>
</dbReference>
<reference evidence="3" key="1">
    <citation type="submission" date="2023-10" db="EMBL/GenBank/DDBJ databases">
        <title>Genome assembly of Pristionchus species.</title>
        <authorList>
            <person name="Yoshida K."/>
            <person name="Sommer R.J."/>
        </authorList>
    </citation>
    <scope>NUCLEOTIDE SEQUENCE</scope>
    <source>
        <strain evidence="3">RS5133</strain>
    </source>
</reference>
<dbReference type="CDD" id="cd19941">
    <property type="entry name" value="TIL"/>
    <property type="match status" value="1"/>
</dbReference>
<dbReference type="InterPro" id="IPR002919">
    <property type="entry name" value="TIL_dom"/>
</dbReference>
<dbReference type="AlphaFoldDB" id="A0AAV5WRV1"/>
<name>A0AAV5WRV1_9BILA</name>
<dbReference type="SUPFAM" id="SSF57567">
    <property type="entry name" value="Serine protease inhibitors"/>
    <property type="match status" value="1"/>
</dbReference>
<feature type="domain" description="TIL" evidence="2">
    <location>
        <begin position="149"/>
        <end position="202"/>
    </location>
</feature>
<accession>A0AAV5WRV1</accession>
<organism evidence="3 4">
    <name type="scientific">Pristionchus fissidentatus</name>
    <dbReference type="NCBI Taxonomy" id="1538716"/>
    <lineage>
        <taxon>Eukaryota</taxon>
        <taxon>Metazoa</taxon>
        <taxon>Ecdysozoa</taxon>
        <taxon>Nematoda</taxon>
        <taxon>Chromadorea</taxon>
        <taxon>Rhabditida</taxon>
        <taxon>Rhabditina</taxon>
        <taxon>Diplogasteromorpha</taxon>
        <taxon>Diplogasteroidea</taxon>
        <taxon>Neodiplogasteridae</taxon>
        <taxon>Pristionchus</taxon>
    </lineage>
</organism>
<feature type="non-terminal residue" evidence="3">
    <location>
        <position position="1"/>
    </location>
</feature>
<evidence type="ECO:0000259" key="2">
    <source>
        <dbReference type="Pfam" id="PF01826"/>
    </source>
</evidence>